<accession>A0ABR2LIA7</accession>
<sequence>MEHFAGERSGTKAMNPLYFYYIRVVQHGEPPPRATEEANGALGSVLGHPCGPFASAMVKDVVVVHHAD</sequence>
<comment type="caution">
    <text evidence="1">The sequence shown here is derived from an EMBL/GenBank/DDBJ whole genome shotgun (WGS) entry which is preliminary data.</text>
</comment>
<evidence type="ECO:0000313" key="2">
    <source>
        <dbReference type="Proteomes" id="UP001412067"/>
    </source>
</evidence>
<organism evidence="1 2">
    <name type="scientific">Platanthera guangdongensis</name>
    <dbReference type="NCBI Taxonomy" id="2320717"/>
    <lineage>
        <taxon>Eukaryota</taxon>
        <taxon>Viridiplantae</taxon>
        <taxon>Streptophyta</taxon>
        <taxon>Embryophyta</taxon>
        <taxon>Tracheophyta</taxon>
        <taxon>Spermatophyta</taxon>
        <taxon>Magnoliopsida</taxon>
        <taxon>Liliopsida</taxon>
        <taxon>Asparagales</taxon>
        <taxon>Orchidaceae</taxon>
        <taxon>Orchidoideae</taxon>
        <taxon>Orchideae</taxon>
        <taxon>Orchidinae</taxon>
        <taxon>Platanthera</taxon>
    </lineage>
</organism>
<proteinExistence type="predicted"/>
<keyword evidence="2" id="KW-1185">Reference proteome</keyword>
<protein>
    <submittedName>
        <fullName evidence="1">Uncharacterized protein</fullName>
    </submittedName>
</protein>
<name>A0ABR2LIA7_9ASPA</name>
<dbReference type="Proteomes" id="UP001412067">
    <property type="component" value="Unassembled WGS sequence"/>
</dbReference>
<gene>
    <name evidence="1" type="ORF">KSP40_PGU016540</name>
</gene>
<reference evidence="1 2" key="1">
    <citation type="journal article" date="2022" name="Nat. Plants">
        <title>Genomes of leafy and leafless Platanthera orchids illuminate the evolution of mycoheterotrophy.</title>
        <authorList>
            <person name="Li M.H."/>
            <person name="Liu K.W."/>
            <person name="Li Z."/>
            <person name="Lu H.C."/>
            <person name="Ye Q.L."/>
            <person name="Zhang D."/>
            <person name="Wang J.Y."/>
            <person name="Li Y.F."/>
            <person name="Zhong Z.M."/>
            <person name="Liu X."/>
            <person name="Yu X."/>
            <person name="Liu D.K."/>
            <person name="Tu X.D."/>
            <person name="Liu B."/>
            <person name="Hao Y."/>
            <person name="Liao X.Y."/>
            <person name="Jiang Y.T."/>
            <person name="Sun W.H."/>
            <person name="Chen J."/>
            <person name="Chen Y.Q."/>
            <person name="Ai Y."/>
            <person name="Zhai J.W."/>
            <person name="Wu S.S."/>
            <person name="Zhou Z."/>
            <person name="Hsiao Y.Y."/>
            <person name="Wu W.L."/>
            <person name="Chen Y.Y."/>
            <person name="Lin Y.F."/>
            <person name="Hsu J.L."/>
            <person name="Li C.Y."/>
            <person name="Wang Z.W."/>
            <person name="Zhao X."/>
            <person name="Zhong W.Y."/>
            <person name="Ma X.K."/>
            <person name="Ma L."/>
            <person name="Huang J."/>
            <person name="Chen G.Z."/>
            <person name="Huang M.Z."/>
            <person name="Huang L."/>
            <person name="Peng D.H."/>
            <person name="Luo Y.B."/>
            <person name="Zou S.Q."/>
            <person name="Chen S.P."/>
            <person name="Lan S."/>
            <person name="Tsai W.C."/>
            <person name="Van de Peer Y."/>
            <person name="Liu Z.J."/>
        </authorList>
    </citation>
    <scope>NUCLEOTIDE SEQUENCE [LARGE SCALE GENOMIC DNA]</scope>
    <source>
        <strain evidence="1">Lor288</strain>
    </source>
</reference>
<evidence type="ECO:0000313" key="1">
    <source>
        <dbReference type="EMBL" id="KAK8941816.1"/>
    </source>
</evidence>
<dbReference type="EMBL" id="JBBWWR010000019">
    <property type="protein sequence ID" value="KAK8941816.1"/>
    <property type="molecule type" value="Genomic_DNA"/>
</dbReference>